<dbReference type="InterPro" id="IPR035099">
    <property type="entry name" value="Anthrax_toxin_C-terminal"/>
</dbReference>
<dbReference type="AlphaFoldDB" id="A0A846X9A5"/>
<evidence type="ECO:0000313" key="1">
    <source>
        <dbReference type="EMBL" id="NKY32015.1"/>
    </source>
</evidence>
<comment type="caution">
    <text evidence="1">The sequence shown here is derived from an EMBL/GenBank/DDBJ whole genome shotgun (WGS) entry which is preliminary data.</text>
</comment>
<organism evidence="1 2">
    <name type="scientific">Nocardia speluncae</name>
    <dbReference type="NCBI Taxonomy" id="419477"/>
    <lineage>
        <taxon>Bacteria</taxon>
        <taxon>Bacillati</taxon>
        <taxon>Actinomycetota</taxon>
        <taxon>Actinomycetes</taxon>
        <taxon>Mycobacteriales</taxon>
        <taxon>Nocardiaceae</taxon>
        <taxon>Nocardia</taxon>
    </lineage>
</organism>
<accession>A0A846X9A5</accession>
<evidence type="ECO:0000313" key="2">
    <source>
        <dbReference type="Proteomes" id="UP000565715"/>
    </source>
</evidence>
<proteinExistence type="predicted"/>
<reference evidence="1 2" key="1">
    <citation type="submission" date="2020-04" db="EMBL/GenBank/DDBJ databases">
        <title>MicrobeNet Type strains.</title>
        <authorList>
            <person name="Nicholson A.C."/>
        </authorList>
    </citation>
    <scope>NUCLEOTIDE SEQUENCE [LARGE SCALE GENOMIC DNA]</scope>
    <source>
        <strain evidence="1 2">DSM 45078</strain>
    </source>
</reference>
<sequence>MTGVPGEQLLQQLMRMADDMVELLSRQTSPHLHNTLGELAEEVRAARRAISGAEERSRLLIEGRGREVDQGEISRGGRSTEPGIRSQEIESRYGIPAARQQEFQAYADRNDLMIYVRPTNPDSVRWIKNGSPGKPELIKFKTINALDVELGAPPGKQGLVGYFQFPESGPGDLRLPERGTIPDHHWNRLRARLDQRMYEYQALQPKMEAHIGADRFQVHDGVVYGRNTEGEFRPLTGDHDLFDIRHADGRRLTPEENFLHFDQAHLHDMGIEHPPLANWNPMTNRDWSEYLKLMDSHGPDGEPLVLFAPRQEPTLAHVTATERAEIADDRATVLQGALQDTEIRLDRMRAEPESPERREAITELELQTSEIHQMINQNLDEATGIHNEHDVPAATGP</sequence>
<name>A0A846X9A5_9NOCA</name>
<dbReference type="RefSeq" id="WP_068035718.1">
    <property type="nucleotide sequence ID" value="NZ_JAAXOO010000001.1"/>
</dbReference>
<keyword evidence="2" id="KW-1185">Reference proteome</keyword>
<protein>
    <submittedName>
        <fullName evidence="1">Uncharacterized protein</fullName>
    </submittedName>
</protein>
<dbReference type="EMBL" id="JAAXOO010000001">
    <property type="protein sequence ID" value="NKY32015.1"/>
    <property type="molecule type" value="Genomic_DNA"/>
</dbReference>
<gene>
    <name evidence="1" type="ORF">HGA13_02855</name>
</gene>
<dbReference type="SUPFAM" id="SSF81298">
    <property type="entry name" value="Adenylylcyclase toxin (the edema factor)"/>
    <property type="match status" value="1"/>
</dbReference>
<dbReference type="Proteomes" id="UP000565715">
    <property type="component" value="Unassembled WGS sequence"/>
</dbReference>